<evidence type="ECO:0000256" key="15">
    <source>
        <dbReference type="HAMAP-Rule" id="MF_02003"/>
    </source>
</evidence>
<feature type="binding site" evidence="15">
    <location>
        <position position="670"/>
    </location>
    <ligand>
        <name>ATP</name>
        <dbReference type="ChEBI" id="CHEBI:30616"/>
    </ligand>
</feature>
<comment type="subcellular location">
    <subcellularLocation>
        <location evidence="2 15">Cytoplasm</location>
    </subcellularLocation>
</comment>
<name>C4Z1A2_LACE2</name>
<feature type="short sequence motif" description="'KMSKS' region" evidence="15">
    <location>
        <begin position="667"/>
        <end position="671"/>
    </location>
</feature>
<evidence type="ECO:0000256" key="5">
    <source>
        <dbReference type="ARBA" id="ARBA00022490"/>
    </source>
</evidence>
<evidence type="ECO:0000256" key="7">
    <source>
        <dbReference type="ARBA" id="ARBA00022723"/>
    </source>
</evidence>
<dbReference type="Proteomes" id="UP000001476">
    <property type="component" value="Chromosome"/>
</dbReference>
<evidence type="ECO:0000256" key="8">
    <source>
        <dbReference type="ARBA" id="ARBA00022741"/>
    </source>
</evidence>
<evidence type="ECO:0000256" key="3">
    <source>
        <dbReference type="ARBA" id="ARBA00007078"/>
    </source>
</evidence>
<keyword evidence="12 15" id="KW-0030">Aminoacyl-tRNA synthetase</keyword>
<dbReference type="CDD" id="cd00818">
    <property type="entry name" value="IleRS_core"/>
    <property type="match status" value="1"/>
</dbReference>
<protein>
    <recommendedName>
        <fullName evidence="15">Isoleucine--tRNA ligase</fullName>
        <ecNumber evidence="15">6.1.1.5</ecNumber>
    </recommendedName>
    <alternativeName>
        <fullName evidence="15">Isoleucyl-tRNA synthetase</fullName>
        <shortName evidence="15">IleRS</shortName>
    </alternativeName>
</protein>
<evidence type="ECO:0000256" key="2">
    <source>
        <dbReference type="ARBA" id="ARBA00004496"/>
    </source>
</evidence>
<evidence type="ECO:0000256" key="12">
    <source>
        <dbReference type="ARBA" id="ARBA00023146"/>
    </source>
</evidence>
<dbReference type="InterPro" id="IPR009080">
    <property type="entry name" value="tRNAsynth_Ia_anticodon-bd"/>
</dbReference>
<evidence type="ECO:0000313" key="18">
    <source>
        <dbReference type="EMBL" id="ACR71076.1"/>
    </source>
</evidence>
<gene>
    <name evidence="15" type="primary">ileS</name>
    <name evidence="18" type="ordered locus">EUBELI_00039</name>
</gene>
<dbReference type="EC" id="6.1.1.5" evidence="15"/>
<dbReference type="HAMAP" id="MF_02003">
    <property type="entry name" value="Ile_tRNA_synth_type2"/>
    <property type="match status" value="1"/>
</dbReference>
<evidence type="ECO:0000256" key="13">
    <source>
        <dbReference type="ARBA" id="ARBA00025217"/>
    </source>
</evidence>
<evidence type="ECO:0000256" key="6">
    <source>
        <dbReference type="ARBA" id="ARBA00022598"/>
    </source>
</evidence>
<dbReference type="KEGG" id="eel:EUBELI_00039"/>
<dbReference type="PANTHER" id="PTHR42780">
    <property type="entry name" value="SOLEUCYL-TRNA SYNTHETASE"/>
    <property type="match status" value="1"/>
</dbReference>
<accession>C4Z1A2</accession>
<comment type="subunit">
    <text evidence="4 15">Monomer.</text>
</comment>
<dbReference type="InterPro" id="IPR009008">
    <property type="entry name" value="Val/Leu/Ile-tRNA-synth_edit"/>
</dbReference>
<dbReference type="PANTHER" id="PTHR42780:SF1">
    <property type="entry name" value="ISOLEUCINE--TRNA LIGASE, CYTOPLASMIC"/>
    <property type="match status" value="1"/>
</dbReference>
<dbReference type="EMBL" id="CP001104">
    <property type="protein sequence ID" value="ACR71076.1"/>
    <property type="molecule type" value="Genomic_DNA"/>
</dbReference>
<dbReference type="SUPFAM" id="SSF52374">
    <property type="entry name" value="Nucleotidylyl transferase"/>
    <property type="match status" value="1"/>
</dbReference>
<comment type="cofactor">
    <cofactor evidence="1 15">
        <name>Zn(2+)</name>
        <dbReference type="ChEBI" id="CHEBI:29105"/>
    </cofactor>
</comment>
<comment type="similarity">
    <text evidence="3 15">Belongs to the class-I aminoacyl-tRNA synthetase family. IleS type 2 subfamily.</text>
</comment>
<comment type="catalytic activity">
    <reaction evidence="14 15">
        <text>tRNA(Ile) + L-isoleucine + ATP = L-isoleucyl-tRNA(Ile) + AMP + diphosphate</text>
        <dbReference type="Rhea" id="RHEA:11060"/>
        <dbReference type="Rhea" id="RHEA-COMP:9666"/>
        <dbReference type="Rhea" id="RHEA-COMP:9695"/>
        <dbReference type="ChEBI" id="CHEBI:30616"/>
        <dbReference type="ChEBI" id="CHEBI:33019"/>
        <dbReference type="ChEBI" id="CHEBI:58045"/>
        <dbReference type="ChEBI" id="CHEBI:78442"/>
        <dbReference type="ChEBI" id="CHEBI:78528"/>
        <dbReference type="ChEBI" id="CHEBI:456215"/>
        <dbReference type="EC" id="6.1.1.5"/>
    </reaction>
</comment>
<keyword evidence="5 15" id="KW-0963">Cytoplasm</keyword>
<keyword evidence="19" id="KW-1185">Reference proteome</keyword>
<dbReference type="CDD" id="cd07961">
    <property type="entry name" value="Anticodon_Ia_Ile_ABEc"/>
    <property type="match status" value="1"/>
</dbReference>
<dbReference type="GO" id="GO:0000049">
    <property type="term" value="F:tRNA binding"/>
    <property type="evidence" value="ECO:0007669"/>
    <property type="project" value="InterPro"/>
</dbReference>
<keyword evidence="10 15" id="KW-0067">ATP-binding</keyword>
<dbReference type="InterPro" id="IPR002301">
    <property type="entry name" value="Ile-tRNA-ligase"/>
</dbReference>
<feature type="short sequence motif" description="'HIGH' region" evidence="15">
    <location>
        <begin position="99"/>
        <end position="109"/>
    </location>
</feature>
<dbReference type="InterPro" id="IPR033709">
    <property type="entry name" value="Anticodon_Ile_ABEc"/>
</dbReference>
<dbReference type="Gene3D" id="3.40.50.620">
    <property type="entry name" value="HUPs"/>
    <property type="match status" value="2"/>
</dbReference>
<keyword evidence="11 15" id="KW-0648">Protein biosynthesis</keyword>
<dbReference type="GO" id="GO:0002161">
    <property type="term" value="F:aminoacyl-tRNA deacylase activity"/>
    <property type="evidence" value="ECO:0007669"/>
    <property type="project" value="InterPro"/>
</dbReference>
<dbReference type="HOGENOM" id="CLU_001493_1_1_9"/>
<dbReference type="InterPro" id="IPR001412">
    <property type="entry name" value="aa-tRNA-synth_I_CS"/>
</dbReference>
<comment type="domain">
    <text evidence="15">IleRS has two distinct active sites: one for aminoacylation and one for editing. The misactivated valine is translocated from the active site to the editing site, which sterically excludes the correctly activated isoleucine. The single editing site contains two valyl binding pockets, one specific for each substrate (Val-AMP or Val-tRNA(Ile)).</text>
</comment>
<keyword evidence="7 15" id="KW-0479">Metal-binding</keyword>
<dbReference type="STRING" id="515620.EUBELI_00039"/>
<keyword evidence="6 15" id="KW-0436">Ligase</keyword>
<dbReference type="GO" id="GO:0005737">
    <property type="term" value="C:cytoplasm"/>
    <property type="evidence" value="ECO:0007669"/>
    <property type="project" value="UniProtKB-SubCell"/>
</dbReference>
<dbReference type="InterPro" id="IPR023586">
    <property type="entry name" value="Ile-tRNA-ligase_type2"/>
</dbReference>
<dbReference type="InterPro" id="IPR014729">
    <property type="entry name" value="Rossmann-like_a/b/a_fold"/>
</dbReference>
<organism evidence="18 19">
    <name type="scientific">Lachnospira eligens (strain ATCC 27750 / DSM 3376 / VPI C15-48 / C15-B4)</name>
    <name type="common">Eubacterium eligens</name>
    <dbReference type="NCBI Taxonomy" id="515620"/>
    <lineage>
        <taxon>Bacteria</taxon>
        <taxon>Bacillati</taxon>
        <taxon>Bacillota</taxon>
        <taxon>Clostridia</taxon>
        <taxon>Lachnospirales</taxon>
        <taxon>Lachnospiraceae</taxon>
        <taxon>Lachnospira</taxon>
    </lineage>
</organism>
<dbReference type="GO" id="GO:0004822">
    <property type="term" value="F:isoleucine-tRNA ligase activity"/>
    <property type="evidence" value="ECO:0007669"/>
    <property type="project" value="UniProtKB-UniRule"/>
</dbReference>
<evidence type="ECO:0000256" key="10">
    <source>
        <dbReference type="ARBA" id="ARBA00022840"/>
    </source>
</evidence>
<dbReference type="InterPro" id="IPR002300">
    <property type="entry name" value="aa-tRNA-synth_Ia"/>
</dbReference>
<dbReference type="PRINTS" id="PR00984">
    <property type="entry name" value="TRNASYNTHILE"/>
</dbReference>
<feature type="domain" description="Methionyl/Valyl/Leucyl/Isoleucyl-tRNA synthetase anticodon-binding" evidence="17">
    <location>
        <begin position="754"/>
        <end position="903"/>
    </location>
</feature>
<evidence type="ECO:0000259" key="16">
    <source>
        <dbReference type="Pfam" id="PF00133"/>
    </source>
</evidence>
<dbReference type="GO" id="GO:0005524">
    <property type="term" value="F:ATP binding"/>
    <property type="evidence" value="ECO:0007669"/>
    <property type="project" value="UniProtKB-UniRule"/>
</dbReference>
<evidence type="ECO:0000313" key="19">
    <source>
        <dbReference type="Proteomes" id="UP000001476"/>
    </source>
</evidence>
<dbReference type="AlphaFoldDB" id="C4Z1A2"/>
<evidence type="ECO:0000259" key="17">
    <source>
        <dbReference type="Pfam" id="PF08264"/>
    </source>
</evidence>
<proteinExistence type="inferred from homology"/>
<dbReference type="NCBIfam" id="TIGR00392">
    <property type="entry name" value="ileS"/>
    <property type="match status" value="1"/>
</dbReference>
<dbReference type="Gene3D" id="1.10.730.10">
    <property type="entry name" value="Isoleucyl-tRNA Synthetase, Domain 1"/>
    <property type="match status" value="1"/>
</dbReference>
<dbReference type="eggNOG" id="COG0060">
    <property type="taxonomic scope" value="Bacteria"/>
</dbReference>
<dbReference type="FunFam" id="3.40.50.620:FF:000063">
    <property type="entry name" value="Isoleucine--tRNA ligase"/>
    <property type="match status" value="1"/>
</dbReference>
<evidence type="ECO:0000256" key="14">
    <source>
        <dbReference type="ARBA" id="ARBA00048359"/>
    </source>
</evidence>
<keyword evidence="8 15" id="KW-0547">Nucleotide-binding</keyword>
<feature type="domain" description="Aminoacyl-tRNA synthetase class Ia" evidence="16">
    <location>
        <begin position="70"/>
        <end position="697"/>
    </location>
</feature>
<dbReference type="FunFam" id="3.40.50.620:FF:000075">
    <property type="entry name" value="Isoleucine--tRNA ligase"/>
    <property type="match status" value="1"/>
</dbReference>
<dbReference type="GO" id="GO:0008270">
    <property type="term" value="F:zinc ion binding"/>
    <property type="evidence" value="ECO:0007669"/>
    <property type="project" value="UniProtKB-UniRule"/>
</dbReference>
<evidence type="ECO:0000256" key="11">
    <source>
        <dbReference type="ARBA" id="ARBA00022917"/>
    </source>
</evidence>
<evidence type="ECO:0000256" key="1">
    <source>
        <dbReference type="ARBA" id="ARBA00001947"/>
    </source>
</evidence>
<dbReference type="Pfam" id="PF00133">
    <property type="entry name" value="tRNA-synt_1"/>
    <property type="match status" value="1"/>
</dbReference>
<comment type="function">
    <text evidence="13 15">Catalyzes the attachment of isoleucine to tRNA(Ile). As IleRS can inadvertently accommodate and process structurally similar amino acids such as valine, to avoid such errors it has two additional distinct tRNA(Ile)-dependent editing activities. One activity is designated as 'pretransfer' editing and involves the hydrolysis of activated Val-AMP. The other activity is designated 'posttransfer' editing and involves deacylation of mischarged Val-tRNA(Ile).</text>
</comment>
<dbReference type="Pfam" id="PF19302">
    <property type="entry name" value="DUF5915"/>
    <property type="match status" value="1"/>
</dbReference>
<dbReference type="Pfam" id="PF08264">
    <property type="entry name" value="Anticodon_1"/>
    <property type="match status" value="1"/>
</dbReference>
<evidence type="ECO:0000256" key="9">
    <source>
        <dbReference type="ARBA" id="ARBA00022833"/>
    </source>
</evidence>
<keyword evidence="9 15" id="KW-0862">Zinc</keyword>
<dbReference type="InterPro" id="IPR013155">
    <property type="entry name" value="M/V/L/I-tRNA-synth_anticd-bd"/>
</dbReference>
<dbReference type="Gene3D" id="3.30.720.200">
    <property type="match status" value="1"/>
</dbReference>
<sequence>MLPLCCITAEGFFVRNESAGSHQACLYDRFMTNARNVLENISHKARKEAAMIYQKVSADMKFVDREKEVEKFWKDNDIFQKSIDNRKEGPTYTFYDGPPTANGKPHIGHVLTRVIKDMIPRYRTMKGYMVPRKAGWDTHGLPVELEVEKMLGLDGKEQIEEYGIEPFIKHCKESVWKYKGMWEDFSSTVGFWADMDNPYVTYDNNFIESEWWALKQIWDKGLLYKGFKIVPYCPRCGTPLSSHEVAQGYKTLKERTAVVRFKIVGEDAYFLAWTTTPWTLCSNIALCVNPDETYARVKAADGFTYIMAKALLDKVLGGIEREEGTPAYEIIEEYKGKDLEYKEYEPLYQCAKDAADKQHKKAFFVYCDNYVTMEDGTGIVHIAPAFGEDDARVGRKYDAPFVQMVDEAGVMKPETPFAGMRAKPTKKEMEAGAINCDVEVLKELEGRGILFSAPKVEHEYPHCWRCDTPLIYYARESWFIKMTDPEVKANLIANNKTINWIPETIGTGRFGAWLENVQDWGISRNRYWGTPLNIWQCEDCGEMMSIGSIEELKEKSDNCPDNIELHRPYVDAVTCKCPKCQGTMKRVPEVIDCWFDSGSMPFAQHHYPFENKELFEQQFPAKFISEAVDQTRGWFYSLLAISTLLFNKAPYENVIVLGHVQDADGQKMSKSKGNAVDPFDALQKHGADAIRWYFYENSAPWVPNRFKDEWVSEGQRKFMGTFWNTYAFFVLYANIDNFDATKYQLEYDKLSVMDKWLLSKLNSLVKFVDNNLENYKITETARALEDFTDELSNWYVRRSRERFWAKGMEQDKINAYMTLYTTLVTLAKISAPMVPFMTESIYRNLVCSIDKNAPISIHLCDFPKVNEQFIDKKLEETMDDVLDAVVIGRACRNSTNIKNRQPIGKMFIKADWKLDEFYTAIIADELNVKEVEYTDDVRAFTSYSFKPQMKTLGPKYGKLLNAIRTALTEVDGNATMDKLNESGSFELNVEGQAIELSKDDVLIEMTQKEGFVASSDKGITVVLDTNLTPELIEEGFVREVISKVQTMRKDAGFEVMDKINLYVSGNDKIADIVNKNAAQVKTVVLAQDIITDKTAGFEKEWDINGEKVTLAVEKLA</sequence>
<dbReference type="PROSITE" id="PS00178">
    <property type="entry name" value="AA_TRNA_LIGASE_I"/>
    <property type="match status" value="1"/>
</dbReference>
<dbReference type="SUPFAM" id="SSF47323">
    <property type="entry name" value="Anticodon-binding domain of a subclass of class I aminoacyl-tRNA synthetases"/>
    <property type="match status" value="1"/>
</dbReference>
<dbReference type="GO" id="GO:0006428">
    <property type="term" value="P:isoleucyl-tRNA aminoacylation"/>
    <property type="evidence" value="ECO:0007669"/>
    <property type="project" value="UniProtKB-UniRule"/>
</dbReference>
<reference evidence="18 19" key="1">
    <citation type="journal article" date="2009" name="Proc. Natl. Acad. Sci. U.S.A.">
        <title>Characterizing a model human gut microbiota composed of members of its two dominant bacterial phyla.</title>
        <authorList>
            <person name="Mahowald M.A."/>
            <person name="Rey F.E."/>
            <person name="Seedorf H."/>
            <person name="Turnbaugh P.J."/>
            <person name="Fulton R.S."/>
            <person name="Wollam A."/>
            <person name="Shah N."/>
            <person name="Wang C."/>
            <person name="Magrini V."/>
            <person name="Wilson R.K."/>
            <person name="Cantarel B.L."/>
            <person name="Coutinho P.M."/>
            <person name="Henrissat B."/>
            <person name="Crock L.W."/>
            <person name="Russell A."/>
            <person name="Verberkmoes N.C."/>
            <person name="Hettich R.L."/>
            <person name="Gordon J.I."/>
        </authorList>
    </citation>
    <scope>NUCLEOTIDE SEQUENCE [LARGE SCALE GENOMIC DNA]</scope>
    <source>
        <strain evidence="19">ATCC 27750 / DSM 3376 / VPI C15-48 / C15-B4</strain>
    </source>
</reference>
<dbReference type="SUPFAM" id="SSF50677">
    <property type="entry name" value="ValRS/IleRS/LeuRS editing domain"/>
    <property type="match status" value="1"/>
</dbReference>
<evidence type="ECO:0000256" key="4">
    <source>
        <dbReference type="ARBA" id="ARBA00011245"/>
    </source>
</evidence>